<comment type="caution">
    <text evidence="1">The sequence shown here is derived from an EMBL/GenBank/DDBJ whole genome shotgun (WGS) entry which is preliminary data.</text>
</comment>
<proteinExistence type="predicted"/>
<protein>
    <submittedName>
        <fullName evidence="1">Uncharacterized protein</fullName>
    </submittedName>
</protein>
<name>E6QQH6_9ZZZZ</name>
<evidence type="ECO:0000313" key="1">
    <source>
        <dbReference type="EMBL" id="CBI09497.1"/>
    </source>
</evidence>
<organism evidence="1">
    <name type="scientific">mine drainage metagenome</name>
    <dbReference type="NCBI Taxonomy" id="410659"/>
    <lineage>
        <taxon>unclassified sequences</taxon>
        <taxon>metagenomes</taxon>
        <taxon>ecological metagenomes</taxon>
    </lineage>
</organism>
<sequence>MAERRYILPFLQNNTQKSDEIHMDQVNLQPITFKTVSHSRQFIVNFSRHPSWINDYYNKFNKFNQDIID</sequence>
<gene>
    <name evidence="1" type="ORF">CARN7_0226</name>
</gene>
<dbReference type="EMBL" id="CABR01000033">
    <property type="protein sequence ID" value="CBI09497.1"/>
    <property type="molecule type" value="Genomic_DNA"/>
</dbReference>
<dbReference type="AlphaFoldDB" id="E6QQH6"/>
<reference evidence="1" key="1">
    <citation type="submission" date="2009-10" db="EMBL/GenBank/DDBJ databases">
        <title>Diversity of trophic interactions inside an arsenic-rich microbial ecosystem.</title>
        <authorList>
            <person name="Bertin P.N."/>
            <person name="Heinrich-Salmeron A."/>
            <person name="Pelletier E."/>
            <person name="Goulhen-Chollet F."/>
            <person name="Arsene-Ploetze F."/>
            <person name="Gallien S."/>
            <person name="Calteau A."/>
            <person name="Vallenet D."/>
            <person name="Casiot C."/>
            <person name="Chane-Woon-Ming B."/>
            <person name="Giloteaux L."/>
            <person name="Barakat M."/>
            <person name="Bonnefoy V."/>
            <person name="Bruneel O."/>
            <person name="Chandler M."/>
            <person name="Cleiss J."/>
            <person name="Duran R."/>
            <person name="Elbaz-Poulichet F."/>
            <person name="Fonknechten N."/>
            <person name="Lauga B."/>
            <person name="Mornico D."/>
            <person name="Ortet P."/>
            <person name="Schaeffer C."/>
            <person name="Siguier P."/>
            <person name="Alexander Thil Smith A."/>
            <person name="Van Dorsselaer A."/>
            <person name="Weissenbach J."/>
            <person name="Medigue C."/>
            <person name="Le Paslier D."/>
        </authorList>
    </citation>
    <scope>NUCLEOTIDE SEQUENCE</scope>
</reference>
<accession>E6QQH6</accession>